<dbReference type="EMBL" id="RXWV01000019">
    <property type="protein sequence ID" value="RTX74379.1"/>
    <property type="molecule type" value="Genomic_DNA"/>
</dbReference>
<evidence type="ECO:0000313" key="2">
    <source>
        <dbReference type="Proteomes" id="UP000274792"/>
    </source>
</evidence>
<sequence length="159" mass="17756">MTSRLITQVGNNVGYSKDKKSIIGVLGQFDKTFKTGVASKDLKASKECVVDEQSFKDTNADNVIMLINADTEQVVGRSDNGLFELMVYKDKIAFKLDIAKLQSGKFEFQRSIANDILTMVKQNKVKSTSMIIQDEQSEKKGNVDYIKHVGKIKVISINQ</sequence>
<dbReference type="Proteomes" id="UP000274792">
    <property type="component" value="Unassembled WGS sequence"/>
</dbReference>
<proteinExistence type="predicted"/>
<evidence type="ECO:0000313" key="1">
    <source>
        <dbReference type="EMBL" id="RTX74379.1"/>
    </source>
</evidence>
<dbReference type="AlphaFoldDB" id="A0AAJ4SJ82"/>
<accession>A0AAJ4SJ82</accession>
<comment type="caution">
    <text evidence="1">The sequence shown here is derived from an EMBL/GenBank/DDBJ whole genome shotgun (WGS) entry which is preliminary data.</text>
</comment>
<name>A0AAJ4SJ82_MAMSC</name>
<dbReference type="RefSeq" id="WP_126476639.1">
    <property type="nucleotide sequence ID" value="NZ_RXWV01000019.1"/>
</dbReference>
<reference evidence="1 2" key="1">
    <citation type="submission" date="2018-10" db="EMBL/GenBank/DDBJ databases">
        <title>A collection Staphylococci species genome sequencing.</title>
        <authorList>
            <person name="Cole K."/>
        </authorList>
    </citation>
    <scope>NUCLEOTIDE SEQUENCE [LARGE SCALE GENOMIC DNA]</scope>
    <source>
        <strain evidence="2">NCTC 12218</strain>
    </source>
</reference>
<organism evidence="1 2">
    <name type="scientific">Mammaliicoccus sciuri</name>
    <name type="common">Staphylococcus sciuri</name>
    <dbReference type="NCBI Taxonomy" id="1296"/>
    <lineage>
        <taxon>Bacteria</taxon>
        <taxon>Bacillati</taxon>
        <taxon>Bacillota</taxon>
        <taxon>Bacilli</taxon>
        <taxon>Bacillales</taxon>
        <taxon>Staphylococcaceae</taxon>
        <taxon>Mammaliicoccus</taxon>
    </lineage>
</organism>
<protein>
    <submittedName>
        <fullName evidence="1">Uncharacterized protein</fullName>
    </submittedName>
</protein>
<gene>
    <name evidence="1" type="ORF">CD117_02945</name>
</gene>